<gene>
    <name evidence="1" type="ORF">CBW21_05915</name>
</gene>
<accession>A0A202BCZ2</accession>
<keyword evidence="2" id="KW-1185">Reference proteome</keyword>
<comment type="caution">
    <text evidence="1">The sequence shown here is derived from an EMBL/GenBank/DDBJ whole genome shotgun (WGS) entry which is preliminary data.</text>
</comment>
<reference evidence="1 2" key="1">
    <citation type="submission" date="2017-05" db="EMBL/GenBank/DDBJ databases">
        <title>Chromobacterium violaceum GHPS1 isolated from Hydrocarbon polluted soil in French Guiana display an awesome secondary metabolite arsenal and a battery of drug and heavy-metal-resistance and detoxification of xenobiotics proteins.</title>
        <authorList>
            <person name="Belbahri L."/>
        </authorList>
    </citation>
    <scope>NUCLEOTIDE SEQUENCE [LARGE SCALE GENOMIC DNA]</scope>
    <source>
        <strain evidence="1 2">GHPS1</strain>
    </source>
</reference>
<evidence type="ECO:0000313" key="1">
    <source>
        <dbReference type="EMBL" id="OVE49417.1"/>
    </source>
</evidence>
<protein>
    <submittedName>
        <fullName evidence="1">Uncharacterized protein</fullName>
    </submittedName>
</protein>
<proteinExistence type="predicted"/>
<evidence type="ECO:0000313" key="2">
    <source>
        <dbReference type="Proteomes" id="UP000196342"/>
    </source>
</evidence>
<dbReference type="AlphaFoldDB" id="A0A202BCZ2"/>
<dbReference type="RefSeq" id="WP_087697479.1">
    <property type="nucleotide sequence ID" value="NZ_NHOO01000004.1"/>
</dbReference>
<organism evidence="1 2">
    <name type="scientific">Chromobacterium violaceum</name>
    <dbReference type="NCBI Taxonomy" id="536"/>
    <lineage>
        <taxon>Bacteria</taxon>
        <taxon>Pseudomonadati</taxon>
        <taxon>Pseudomonadota</taxon>
        <taxon>Betaproteobacteria</taxon>
        <taxon>Neisseriales</taxon>
        <taxon>Chromobacteriaceae</taxon>
        <taxon>Chromobacterium</taxon>
    </lineage>
</organism>
<sequence>MRGTKAKGVVYEEAVQAPVGHHPVGHSRSAGGRRIQPTADRCQSWSIKRLLTAARPAAEWTPHDVNELIFLANTCSTLLRRWPQYDTPARQQDGNDMVAVLAEVKRRRHQHGHYGVTGDEWAVLRRTVTSLQCWLETVPTQRLFAAEAEVERVAVADDIGRAA</sequence>
<dbReference type="Proteomes" id="UP000196342">
    <property type="component" value="Unassembled WGS sequence"/>
</dbReference>
<dbReference type="EMBL" id="NHOO01000004">
    <property type="protein sequence ID" value="OVE49417.1"/>
    <property type="molecule type" value="Genomic_DNA"/>
</dbReference>
<name>A0A202BCZ2_CHRVL</name>